<dbReference type="PANTHER" id="PTHR33444">
    <property type="entry name" value="SI:DKEY-19B23.12-RELATED"/>
    <property type="match status" value="1"/>
</dbReference>
<evidence type="ECO:0000313" key="2">
    <source>
        <dbReference type="Ensembl" id="ENSMMDP00005027765.1"/>
    </source>
</evidence>
<dbReference type="AlphaFoldDB" id="A0A667YBX2"/>
<dbReference type="GeneTree" id="ENSGT01150000287441"/>
<dbReference type="Proteomes" id="UP000472263">
    <property type="component" value="Chromosome 18"/>
</dbReference>
<gene>
    <name evidence="2" type="primary">LOC115376832</name>
</gene>
<keyword evidence="1" id="KW-0812">Transmembrane</keyword>
<dbReference type="PANTHER" id="PTHR33444:SF10">
    <property type="entry name" value="NOVEL PROTEIN"/>
    <property type="match status" value="1"/>
</dbReference>
<proteinExistence type="predicted"/>
<reference evidence="2" key="3">
    <citation type="submission" date="2025-09" db="UniProtKB">
        <authorList>
            <consortium name="Ensembl"/>
        </authorList>
    </citation>
    <scope>IDENTIFICATION</scope>
</reference>
<name>A0A667YBX2_9TELE</name>
<reference evidence="2" key="2">
    <citation type="submission" date="2025-08" db="UniProtKB">
        <authorList>
            <consortium name="Ensembl"/>
        </authorList>
    </citation>
    <scope>IDENTIFICATION</scope>
</reference>
<organism evidence="2 3">
    <name type="scientific">Myripristis murdjan</name>
    <name type="common">pinecone soldierfish</name>
    <dbReference type="NCBI Taxonomy" id="586833"/>
    <lineage>
        <taxon>Eukaryota</taxon>
        <taxon>Metazoa</taxon>
        <taxon>Chordata</taxon>
        <taxon>Craniata</taxon>
        <taxon>Vertebrata</taxon>
        <taxon>Euteleostomi</taxon>
        <taxon>Actinopterygii</taxon>
        <taxon>Neopterygii</taxon>
        <taxon>Teleostei</taxon>
        <taxon>Neoteleostei</taxon>
        <taxon>Acanthomorphata</taxon>
        <taxon>Holocentriformes</taxon>
        <taxon>Holocentridae</taxon>
        <taxon>Myripristis</taxon>
    </lineage>
</organism>
<feature type="transmembrane region" description="Helical" evidence="1">
    <location>
        <begin position="24"/>
        <end position="48"/>
    </location>
</feature>
<evidence type="ECO:0000256" key="1">
    <source>
        <dbReference type="SAM" id="Phobius"/>
    </source>
</evidence>
<accession>A0A667YBX2</accession>
<reference evidence="2" key="1">
    <citation type="submission" date="2019-06" db="EMBL/GenBank/DDBJ databases">
        <authorList>
            <consortium name="Wellcome Sanger Institute Data Sharing"/>
        </authorList>
    </citation>
    <scope>NUCLEOTIDE SEQUENCE [LARGE SCALE GENOMIC DNA]</scope>
</reference>
<dbReference type="InterPro" id="IPR040350">
    <property type="entry name" value="TMEM272"/>
</dbReference>
<evidence type="ECO:0000313" key="3">
    <source>
        <dbReference type="Proteomes" id="UP000472263"/>
    </source>
</evidence>
<keyword evidence="1" id="KW-0472">Membrane</keyword>
<protein>
    <submittedName>
        <fullName evidence="2">Uncharacterized protein</fullName>
    </submittedName>
</protein>
<dbReference type="InParanoid" id="A0A667YBX2"/>
<keyword evidence="1" id="KW-1133">Transmembrane helix</keyword>
<dbReference type="Ensembl" id="ENSMMDT00005028435.1">
    <property type="protein sequence ID" value="ENSMMDP00005027765.1"/>
    <property type="gene ID" value="ENSMMDG00005013307.1"/>
</dbReference>
<feature type="transmembrane region" description="Helical" evidence="1">
    <location>
        <begin position="111"/>
        <end position="140"/>
    </location>
</feature>
<sequence length="153" mass="17158">GSLPIAHIAIGAVYRNECPAAPFIPLYLIVSGAGSLLLTAHLAFPKFIGWNEDGLGFKSWLYYNISLSLFLFIWFIFGNYHVYSIYPPNYNKDTADPIGVRPHCNRTVYLFAFWTITLIYGFAAFSLLIVGCTFSCLAALKLLTVLPFQEMTE</sequence>
<keyword evidence="3" id="KW-1185">Reference proteome</keyword>
<feature type="transmembrane region" description="Helical" evidence="1">
    <location>
        <begin position="60"/>
        <end position="83"/>
    </location>
</feature>